<comment type="subunit">
    <text evidence="12">At low DSF concentrations, interacts with RpfF.</text>
</comment>
<gene>
    <name evidence="18" type="ORF">I7X39_16255</name>
</gene>
<dbReference type="CDD" id="cd17546">
    <property type="entry name" value="REC_hyHK_CKI1_RcsC-like"/>
    <property type="match status" value="2"/>
</dbReference>
<dbReference type="Pfam" id="PF00072">
    <property type="entry name" value="Response_reg"/>
    <property type="match status" value="2"/>
</dbReference>
<evidence type="ECO:0000256" key="4">
    <source>
        <dbReference type="ARBA" id="ARBA00022679"/>
    </source>
</evidence>
<evidence type="ECO:0000256" key="13">
    <source>
        <dbReference type="ARBA" id="ARBA00068150"/>
    </source>
</evidence>
<dbReference type="SMART" id="SM00448">
    <property type="entry name" value="REC"/>
    <property type="match status" value="2"/>
</dbReference>
<dbReference type="GO" id="GO:0005524">
    <property type="term" value="F:ATP binding"/>
    <property type="evidence" value="ECO:0007669"/>
    <property type="project" value="UniProtKB-KW"/>
</dbReference>
<evidence type="ECO:0000259" key="16">
    <source>
        <dbReference type="PROSITE" id="PS50109"/>
    </source>
</evidence>
<dbReference type="EMBL" id="JAEDAK010000012">
    <property type="protein sequence ID" value="MBH9578446.1"/>
    <property type="molecule type" value="Genomic_DNA"/>
</dbReference>
<comment type="catalytic activity">
    <reaction evidence="1">
        <text>ATP + protein L-histidine = ADP + protein N-phospho-L-histidine.</text>
        <dbReference type="EC" id="2.7.13.3"/>
    </reaction>
</comment>
<evidence type="ECO:0000259" key="17">
    <source>
        <dbReference type="PROSITE" id="PS50110"/>
    </source>
</evidence>
<dbReference type="InterPro" id="IPR003018">
    <property type="entry name" value="GAF"/>
</dbReference>
<dbReference type="InterPro" id="IPR005467">
    <property type="entry name" value="His_kinase_dom"/>
</dbReference>
<dbReference type="PANTHER" id="PTHR45339:SF1">
    <property type="entry name" value="HYBRID SIGNAL TRANSDUCTION HISTIDINE KINASE J"/>
    <property type="match status" value="1"/>
</dbReference>
<dbReference type="SUPFAM" id="SSF55874">
    <property type="entry name" value="ATPase domain of HSP90 chaperone/DNA topoisomerase II/histidine kinase"/>
    <property type="match status" value="1"/>
</dbReference>
<dbReference type="SMART" id="SM00065">
    <property type="entry name" value="GAF"/>
    <property type="match status" value="5"/>
</dbReference>
<evidence type="ECO:0000256" key="5">
    <source>
        <dbReference type="ARBA" id="ARBA00022729"/>
    </source>
</evidence>
<dbReference type="PROSITE" id="PS50110">
    <property type="entry name" value="RESPONSE_REGULATORY"/>
    <property type="match status" value="2"/>
</dbReference>
<keyword evidence="10" id="KW-0843">Virulence</keyword>
<dbReference type="CDD" id="cd16922">
    <property type="entry name" value="HATPase_EvgS-ArcB-TorS-like"/>
    <property type="match status" value="1"/>
</dbReference>
<dbReference type="GO" id="GO:0000155">
    <property type="term" value="F:phosphorelay sensor kinase activity"/>
    <property type="evidence" value="ECO:0007669"/>
    <property type="project" value="InterPro"/>
</dbReference>
<keyword evidence="9" id="KW-0902">Two-component regulatory system</keyword>
<reference evidence="18" key="1">
    <citation type="submission" date="2020-12" db="EMBL/GenBank/DDBJ databases">
        <title>The genome sequence of Inhella sp. 1Y17.</title>
        <authorList>
            <person name="Liu Y."/>
        </authorList>
    </citation>
    <scope>NUCLEOTIDE SEQUENCE</scope>
    <source>
        <strain evidence="18">1Y17</strain>
    </source>
</reference>
<dbReference type="Gene3D" id="1.10.287.130">
    <property type="match status" value="1"/>
</dbReference>
<keyword evidence="5" id="KW-0732">Signal</keyword>
<evidence type="ECO:0000256" key="12">
    <source>
        <dbReference type="ARBA" id="ARBA00064003"/>
    </source>
</evidence>
<dbReference type="Pfam" id="PF00512">
    <property type="entry name" value="HisKA"/>
    <property type="match status" value="1"/>
</dbReference>
<dbReference type="PANTHER" id="PTHR45339">
    <property type="entry name" value="HYBRID SIGNAL TRANSDUCTION HISTIDINE KINASE J"/>
    <property type="match status" value="1"/>
</dbReference>
<dbReference type="FunFam" id="1.10.287.130:FF:000002">
    <property type="entry name" value="Two-component osmosensing histidine kinase"/>
    <property type="match status" value="1"/>
</dbReference>
<keyword evidence="6" id="KW-0547">Nucleotide-binding</keyword>
<feature type="domain" description="Histidine kinase" evidence="16">
    <location>
        <begin position="906"/>
        <end position="1123"/>
    </location>
</feature>
<keyword evidence="7" id="KW-0418">Kinase</keyword>
<dbReference type="InterPro" id="IPR011006">
    <property type="entry name" value="CheY-like_superfamily"/>
</dbReference>
<dbReference type="SMART" id="SM00388">
    <property type="entry name" value="HisKA"/>
    <property type="match status" value="1"/>
</dbReference>
<dbReference type="EC" id="2.7.13.3" evidence="2"/>
<evidence type="ECO:0000256" key="14">
    <source>
        <dbReference type="ARBA" id="ARBA00070152"/>
    </source>
</evidence>
<accession>A0A931NHP2</accession>
<evidence type="ECO:0000256" key="9">
    <source>
        <dbReference type="ARBA" id="ARBA00023012"/>
    </source>
</evidence>
<keyword evidence="8" id="KW-0067">ATP-binding</keyword>
<dbReference type="SUPFAM" id="SSF52172">
    <property type="entry name" value="CheY-like"/>
    <property type="match status" value="2"/>
</dbReference>
<dbReference type="FunFam" id="3.30.565.10:FF:000010">
    <property type="entry name" value="Sensor histidine kinase RcsC"/>
    <property type="match status" value="1"/>
</dbReference>
<dbReference type="SUPFAM" id="SSF47384">
    <property type="entry name" value="Homodimeric domain of signal transducing histidine kinase"/>
    <property type="match status" value="1"/>
</dbReference>
<dbReference type="Pfam" id="PF02518">
    <property type="entry name" value="HATPase_c"/>
    <property type="match status" value="1"/>
</dbReference>
<evidence type="ECO:0000256" key="10">
    <source>
        <dbReference type="ARBA" id="ARBA00023026"/>
    </source>
</evidence>
<keyword evidence="19" id="KW-1185">Reference proteome</keyword>
<feature type="domain" description="Response regulatory" evidence="17">
    <location>
        <begin position="1287"/>
        <end position="1404"/>
    </location>
</feature>
<protein>
    <recommendedName>
        <fullName evidence="13">Sensory/regulatory protein RpfC</fullName>
        <ecNumber evidence="2">2.7.13.3</ecNumber>
    </recommendedName>
    <alternativeName>
        <fullName evidence="14">Virulence sensor protein BvgS</fullName>
    </alternativeName>
</protein>
<dbReference type="InterPro" id="IPR001789">
    <property type="entry name" value="Sig_transdc_resp-reg_receiver"/>
</dbReference>
<dbReference type="Proteomes" id="UP000613266">
    <property type="component" value="Unassembled WGS sequence"/>
</dbReference>
<dbReference type="SMART" id="SM00387">
    <property type="entry name" value="HATPase_c"/>
    <property type="match status" value="1"/>
</dbReference>
<evidence type="ECO:0000256" key="15">
    <source>
        <dbReference type="PROSITE-ProRule" id="PRU00169"/>
    </source>
</evidence>
<keyword evidence="4" id="KW-0808">Transferase</keyword>
<feature type="modified residue" description="4-aspartylphosphate" evidence="15">
    <location>
        <position position="1336"/>
    </location>
</feature>
<dbReference type="Pfam" id="PF13185">
    <property type="entry name" value="GAF_2"/>
    <property type="match status" value="5"/>
</dbReference>
<dbReference type="PROSITE" id="PS50109">
    <property type="entry name" value="HIS_KIN"/>
    <property type="match status" value="1"/>
</dbReference>
<proteinExistence type="predicted"/>
<dbReference type="InterPro" id="IPR003661">
    <property type="entry name" value="HisK_dim/P_dom"/>
</dbReference>
<evidence type="ECO:0000256" key="1">
    <source>
        <dbReference type="ARBA" id="ARBA00000085"/>
    </source>
</evidence>
<evidence type="ECO:0000256" key="3">
    <source>
        <dbReference type="ARBA" id="ARBA00022553"/>
    </source>
</evidence>
<feature type="modified residue" description="4-aspartylphosphate" evidence="15">
    <location>
        <position position="1197"/>
    </location>
</feature>
<evidence type="ECO:0000256" key="11">
    <source>
        <dbReference type="ARBA" id="ARBA00058004"/>
    </source>
</evidence>
<comment type="function">
    <text evidence="11">Member of the two-component regulatory system BvgS/BvgA. Phosphorylates BvgA via a four-step phosphorelay in response to environmental signals.</text>
</comment>
<dbReference type="InterPro" id="IPR029016">
    <property type="entry name" value="GAF-like_dom_sf"/>
</dbReference>
<dbReference type="CDD" id="cd00082">
    <property type="entry name" value="HisKA"/>
    <property type="match status" value="1"/>
</dbReference>
<evidence type="ECO:0000256" key="2">
    <source>
        <dbReference type="ARBA" id="ARBA00012438"/>
    </source>
</evidence>
<comment type="caution">
    <text evidence="18">The sequence shown here is derived from an EMBL/GenBank/DDBJ whole genome shotgun (WGS) entry which is preliminary data.</text>
</comment>
<dbReference type="Gene3D" id="3.30.565.10">
    <property type="entry name" value="Histidine kinase-like ATPase, C-terminal domain"/>
    <property type="match status" value="1"/>
</dbReference>
<evidence type="ECO:0000313" key="18">
    <source>
        <dbReference type="EMBL" id="MBH9578446.1"/>
    </source>
</evidence>
<dbReference type="PRINTS" id="PR00344">
    <property type="entry name" value="BCTRLSENSOR"/>
</dbReference>
<dbReference type="Gene3D" id="3.30.450.40">
    <property type="match status" value="5"/>
</dbReference>
<evidence type="ECO:0000313" key="19">
    <source>
        <dbReference type="Proteomes" id="UP000613266"/>
    </source>
</evidence>
<dbReference type="InterPro" id="IPR036097">
    <property type="entry name" value="HisK_dim/P_sf"/>
</dbReference>
<feature type="domain" description="Response regulatory" evidence="17">
    <location>
        <begin position="1145"/>
        <end position="1260"/>
    </location>
</feature>
<evidence type="ECO:0000256" key="6">
    <source>
        <dbReference type="ARBA" id="ARBA00022741"/>
    </source>
</evidence>
<dbReference type="InterPro" id="IPR036890">
    <property type="entry name" value="HATPase_C_sf"/>
</dbReference>
<keyword evidence="3 15" id="KW-0597">Phosphoprotein</keyword>
<dbReference type="InterPro" id="IPR004358">
    <property type="entry name" value="Sig_transdc_His_kin-like_C"/>
</dbReference>
<evidence type="ECO:0000256" key="8">
    <source>
        <dbReference type="ARBA" id="ARBA00022840"/>
    </source>
</evidence>
<sequence length="1409" mass="153876">MTLADPVPAAAPQLSRDEALQQLHQARAELAVLNTVQQALTDRLGLPALYERVGDQLREIFGGRDLNIRILDPVARRVHWVYVVEGGERLHLQPTPLLDRGYFAHVLRTGECIVVNEDIEAADRRYSGATQPGTQSEKALVFVPLRSGTQVCGVLNLADLEREHAFSEADVRLLLSLAGAMGVALENARLFDETQRLLKETEQRNAELAVINSIQQGMAGSLDFQGIVEMVGATLCRVLHSEDIAIRWFDPVRGEMHCLYEIEHGQRLQIAPAPPIPGGTWDQISRSRQPYVRNSLSEGLGLGVMPGTDRAKSAVYVPLMASDQVLGLLGMENHQREQAYGEAEVRLLQTVAASMAVALQSAQRFDETQRLLKETEQRNAELAVINSIQQGMAGSLDFQGIVELVGDKLREVLKTENLGIVWYDPAANQLQHLYVVEHNERLHLEPLTPGPGSSWWRMQQDRRPMVINSLAEMAAQGVALVPGTDQALSVIKVPVIVGDRMLGVIDTEDHEREHAYGESEVRLLQTIATSMGVALENARLFDETQRLFKDSEQRAAELAVINGVQQGLANKLDAQAIYHLVGERLRELFDSQSISIASFDIEGDRRHFEFLIERGQRHSVPDGPISTLAWHVIRSQQPLLINEDMDGRMRALGIERLTIPGTASSQSLLRVPVLLGGAVVAMIGLDNVDREHAFSDADVRLLTTLAGSMSVALENARLFEQTQQRANELATVNALGQALTSSIELGDLIRSVGEKMRETFKADIAYIALLDEAAGRIRFPYAHGEELDEQAVGEGLTGKIIETGQPLLLNEDVDAAADAMGAEQLGVEAASYLGVPIRVEERAIGVLSVQSTQREGRFSLADQNLLDTLAAGVGVAIRNAQLYAEAREARKQAEGANEAKSAFLATMSHEIRTPMNAVIGMSGLLLDTPLSAEQRDYASTIRDSGDALLTIINDILDFSKIEAGRMDIEQQAFDLRECVESALDLVASRAADKQLDLVYLFEGEVPPVVRGDVTRLRQVLLNLLSNAVKFTEAGEVVLTVRADGPTLHFCVRDTGIGLSPAGLSRLFQSFSQADSSTTRKYGGTGLGLAISKRLTELMGGRMRAESAGLGQGAAFHFSIRAEPATLAAPVRRELLGAQPALQGRRLLVVDDNATNRRVLALQAAKWGLVPQDYESGAAALAALAALAESPCDLAVLDMHMPGMDGLELARRLKAQRPTLPLVLFSSLGRKEVGDADGLFAAYLHKPLRQSQLFDTLVTLLDHHAAPRPDAEAKPQLDARLAERHPLRILLAEDNVVNQKLALRLLSQMGYRADLAANGIEAIESLARQPYDVVLMDVQMPEMDGLEASRHITAKWGPKERPRIVAMTANAMQGDREACIAAGMDDYVTKPIRVEALVHALTRTPARQDA</sequence>
<organism evidence="18 19">
    <name type="scientific">Inhella proteolytica</name>
    <dbReference type="NCBI Taxonomy" id="2795029"/>
    <lineage>
        <taxon>Bacteria</taxon>
        <taxon>Pseudomonadati</taxon>
        <taxon>Pseudomonadota</taxon>
        <taxon>Betaproteobacteria</taxon>
        <taxon>Burkholderiales</taxon>
        <taxon>Sphaerotilaceae</taxon>
        <taxon>Inhella</taxon>
    </lineage>
</organism>
<dbReference type="SUPFAM" id="SSF55781">
    <property type="entry name" value="GAF domain-like"/>
    <property type="match status" value="5"/>
</dbReference>
<dbReference type="RefSeq" id="WP_198112217.1">
    <property type="nucleotide sequence ID" value="NZ_JAEDAK010000012.1"/>
</dbReference>
<dbReference type="InterPro" id="IPR003594">
    <property type="entry name" value="HATPase_dom"/>
</dbReference>
<name>A0A931NHP2_9BURK</name>
<evidence type="ECO:0000256" key="7">
    <source>
        <dbReference type="ARBA" id="ARBA00022777"/>
    </source>
</evidence>
<dbReference type="Gene3D" id="3.40.50.2300">
    <property type="match status" value="2"/>
</dbReference>